<name>A0A1F6A7W1_9BACT</name>
<evidence type="ECO:0000313" key="5">
    <source>
        <dbReference type="Proteomes" id="UP000177092"/>
    </source>
</evidence>
<dbReference type="CDD" id="cd03801">
    <property type="entry name" value="GT4_PimA-like"/>
    <property type="match status" value="1"/>
</dbReference>
<keyword evidence="2" id="KW-0472">Membrane</keyword>
<evidence type="ECO:0000259" key="3">
    <source>
        <dbReference type="Pfam" id="PF00534"/>
    </source>
</evidence>
<dbReference type="AlphaFoldDB" id="A0A1F6A7W1"/>
<dbReference type="Gene3D" id="3.40.50.2000">
    <property type="entry name" value="Glycogen Phosphorylase B"/>
    <property type="match status" value="2"/>
</dbReference>
<feature type="domain" description="Glycosyl transferase family 1" evidence="3">
    <location>
        <begin position="173"/>
        <end position="340"/>
    </location>
</feature>
<evidence type="ECO:0000256" key="1">
    <source>
        <dbReference type="ARBA" id="ARBA00022679"/>
    </source>
</evidence>
<dbReference type="EMBL" id="MFJN01000040">
    <property type="protein sequence ID" value="OGG20634.1"/>
    <property type="molecule type" value="Genomic_DNA"/>
</dbReference>
<evidence type="ECO:0000313" key="4">
    <source>
        <dbReference type="EMBL" id="OGG20634.1"/>
    </source>
</evidence>
<dbReference type="STRING" id="1798384.A3D03_03235"/>
<reference evidence="4 5" key="1">
    <citation type="journal article" date="2016" name="Nat. Commun.">
        <title>Thousands of microbial genomes shed light on interconnected biogeochemical processes in an aquifer system.</title>
        <authorList>
            <person name="Anantharaman K."/>
            <person name="Brown C.T."/>
            <person name="Hug L.A."/>
            <person name="Sharon I."/>
            <person name="Castelle C.J."/>
            <person name="Probst A.J."/>
            <person name="Thomas B.C."/>
            <person name="Singh A."/>
            <person name="Wilkins M.J."/>
            <person name="Karaoz U."/>
            <person name="Brodie E.L."/>
            <person name="Williams K.H."/>
            <person name="Hubbard S.S."/>
            <person name="Banfield J.F."/>
        </authorList>
    </citation>
    <scope>NUCLEOTIDE SEQUENCE [LARGE SCALE GENOMIC DNA]</scope>
</reference>
<dbReference type="Pfam" id="PF00534">
    <property type="entry name" value="Glycos_transf_1"/>
    <property type="match status" value="1"/>
</dbReference>
<sequence>MKKILIIETSLFRGRGGGGSYLQAKYYEEVLRQKNYRVEFFIGEAKINQYLKRLKLIRKISKSDIVIGFGTPLLCSYLQWLCFVLRKKGIFCIDTYISSRDIIKDHLKRKMFPAKIIFYTIFSSLLNKVFMFFLPPKFNLVTLTSCRYIWDKLKHTRLKHNGNEFLYPRIALKKRIRAANRSKTVLYYGTLYRGRGVVDLLKASRLLWKKGLSFKLSIYGFPIDQYTRQTLSKEINKDESDRIIIKDKVDDIEVIVKKATVAVLPFRYPCSFQTPYTLLEPMAWGIPVVTTDVGSHREWIKDKETGLFCEKENIDDIADKIEIVFNDTALIEKITQNAYKLIEKRYKEKDILLETLKRYEE</sequence>
<dbReference type="GO" id="GO:0016757">
    <property type="term" value="F:glycosyltransferase activity"/>
    <property type="evidence" value="ECO:0007669"/>
    <property type="project" value="InterPro"/>
</dbReference>
<keyword evidence="2" id="KW-1133">Transmembrane helix</keyword>
<gene>
    <name evidence="4" type="ORF">A3D03_03235</name>
</gene>
<dbReference type="InterPro" id="IPR001296">
    <property type="entry name" value="Glyco_trans_1"/>
</dbReference>
<dbReference type="PANTHER" id="PTHR46401">
    <property type="entry name" value="GLYCOSYLTRANSFERASE WBBK-RELATED"/>
    <property type="match status" value="1"/>
</dbReference>
<feature type="transmembrane region" description="Helical" evidence="2">
    <location>
        <begin position="116"/>
        <end position="134"/>
    </location>
</feature>
<dbReference type="Proteomes" id="UP000177092">
    <property type="component" value="Unassembled WGS sequence"/>
</dbReference>
<organism evidence="4 5">
    <name type="scientific">Candidatus Gottesmanbacteria bacterium RIFCSPHIGHO2_02_FULL_40_13</name>
    <dbReference type="NCBI Taxonomy" id="1798384"/>
    <lineage>
        <taxon>Bacteria</taxon>
        <taxon>Candidatus Gottesmaniibacteriota</taxon>
    </lineage>
</organism>
<dbReference type="GO" id="GO:0009103">
    <property type="term" value="P:lipopolysaccharide biosynthetic process"/>
    <property type="evidence" value="ECO:0007669"/>
    <property type="project" value="TreeGrafter"/>
</dbReference>
<keyword evidence="1" id="KW-0808">Transferase</keyword>
<dbReference type="PANTHER" id="PTHR46401:SF2">
    <property type="entry name" value="GLYCOSYLTRANSFERASE WBBK-RELATED"/>
    <property type="match status" value="1"/>
</dbReference>
<dbReference type="SUPFAM" id="SSF53756">
    <property type="entry name" value="UDP-Glycosyltransferase/glycogen phosphorylase"/>
    <property type="match status" value="1"/>
</dbReference>
<accession>A0A1F6A7W1</accession>
<protein>
    <recommendedName>
        <fullName evidence="3">Glycosyl transferase family 1 domain-containing protein</fullName>
    </recommendedName>
</protein>
<keyword evidence="2" id="KW-0812">Transmembrane</keyword>
<proteinExistence type="predicted"/>
<evidence type="ECO:0000256" key="2">
    <source>
        <dbReference type="SAM" id="Phobius"/>
    </source>
</evidence>
<comment type="caution">
    <text evidence="4">The sequence shown here is derived from an EMBL/GenBank/DDBJ whole genome shotgun (WGS) entry which is preliminary data.</text>
</comment>